<evidence type="ECO:0000313" key="3">
    <source>
        <dbReference type="EMBL" id="MCF2525820.1"/>
    </source>
</evidence>
<accession>A0AA41PTY7</accession>
<dbReference type="PANTHER" id="PTHR43669:SF3">
    <property type="entry name" value="ALCOHOL DEHYDROGENASE, PUTATIVE (AFU_ORTHOLOGUE AFUA_3G03445)-RELATED"/>
    <property type="match status" value="1"/>
</dbReference>
<sequence>MNARLLDNKTAVIYGGGGALGGAIARTFAREGARVFIAGRTQAPLDAVARDITAAGGQVETALVDVHDQEAVEGHADAVAKTAGGIDVALNAVSVMHDQGTPLADLSLDAFMRPIDGFLRTLFITTKAVARHMGGTRPGVILTLSEPGSKLALPGLLGHAVSAAGKEAFTRSLAAELAPANIRVIGIRPHAVVDGPAAGSYTKELFEQAASASGLTVQDMLEGDNGLAQGTLLKRLPTIAEVAETAAFLASDRAGSMTGTIANLSAGALVD</sequence>
<dbReference type="PRINTS" id="PR00081">
    <property type="entry name" value="GDHRDH"/>
</dbReference>
<comment type="similarity">
    <text evidence="1">Belongs to the short-chain dehydrogenases/reductases (SDR) family.</text>
</comment>
<proteinExistence type="inferred from homology"/>
<gene>
    <name evidence="3" type="ORF">LZ495_01080</name>
</gene>
<dbReference type="AlphaFoldDB" id="A0AA41PTY7"/>
<organism evidence="3 4">
    <name type="scientific">Yinghuangia soli</name>
    <dbReference type="NCBI Taxonomy" id="2908204"/>
    <lineage>
        <taxon>Bacteria</taxon>
        <taxon>Bacillati</taxon>
        <taxon>Actinomycetota</taxon>
        <taxon>Actinomycetes</taxon>
        <taxon>Kitasatosporales</taxon>
        <taxon>Streptomycetaceae</taxon>
        <taxon>Yinghuangia</taxon>
    </lineage>
</organism>
<comment type="caution">
    <text evidence="3">The sequence shown here is derived from an EMBL/GenBank/DDBJ whole genome shotgun (WGS) entry which is preliminary data.</text>
</comment>
<dbReference type="Pfam" id="PF13561">
    <property type="entry name" value="adh_short_C2"/>
    <property type="match status" value="1"/>
</dbReference>
<dbReference type="InterPro" id="IPR002347">
    <property type="entry name" value="SDR_fam"/>
</dbReference>
<reference evidence="3" key="1">
    <citation type="submission" date="2022-01" db="EMBL/GenBank/DDBJ databases">
        <title>Genome-Based Taxonomic Classification of the Phylum Actinobacteria.</title>
        <authorList>
            <person name="Gao Y."/>
        </authorList>
    </citation>
    <scope>NUCLEOTIDE SEQUENCE</scope>
    <source>
        <strain evidence="3">KLBMP 8922</strain>
    </source>
</reference>
<dbReference type="RefSeq" id="WP_235049845.1">
    <property type="nucleotide sequence ID" value="NZ_JAKFHA010000001.1"/>
</dbReference>
<keyword evidence="2" id="KW-0560">Oxidoreductase</keyword>
<evidence type="ECO:0000313" key="4">
    <source>
        <dbReference type="Proteomes" id="UP001165378"/>
    </source>
</evidence>
<dbReference type="InterPro" id="IPR036291">
    <property type="entry name" value="NAD(P)-bd_dom_sf"/>
</dbReference>
<keyword evidence="4" id="KW-1185">Reference proteome</keyword>
<evidence type="ECO:0000256" key="2">
    <source>
        <dbReference type="ARBA" id="ARBA00023002"/>
    </source>
</evidence>
<dbReference type="Proteomes" id="UP001165378">
    <property type="component" value="Unassembled WGS sequence"/>
</dbReference>
<evidence type="ECO:0000256" key="1">
    <source>
        <dbReference type="ARBA" id="ARBA00006484"/>
    </source>
</evidence>
<protein>
    <submittedName>
        <fullName evidence="3">SDR family oxidoreductase</fullName>
    </submittedName>
</protein>
<dbReference type="CDD" id="cd05233">
    <property type="entry name" value="SDR_c"/>
    <property type="match status" value="1"/>
</dbReference>
<name>A0AA41PTY7_9ACTN</name>
<dbReference type="EMBL" id="JAKFHA010000001">
    <property type="protein sequence ID" value="MCF2525820.1"/>
    <property type="molecule type" value="Genomic_DNA"/>
</dbReference>
<dbReference type="SUPFAM" id="SSF51735">
    <property type="entry name" value="NAD(P)-binding Rossmann-fold domains"/>
    <property type="match status" value="1"/>
</dbReference>
<dbReference type="PANTHER" id="PTHR43669">
    <property type="entry name" value="5-KETO-D-GLUCONATE 5-REDUCTASE"/>
    <property type="match status" value="1"/>
</dbReference>
<dbReference type="GO" id="GO:0016491">
    <property type="term" value="F:oxidoreductase activity"/>
    <property type="evidence" value="ECO:0007669"/>
    <property type="project" value="UniProtKB-KW"/>
</dbReference>
<dbReference type="Gene3D" id="3.40.50.720">
    <property type="entry name" value="NAD(P)-binding Rossmann-like Domain"/>
    <property type="match status" value="1"/>
</dbReference>